<gene>
    <name evidence="2" type="ORF">PACLA_8A014427</name>
</gene>
<name>A0A7D9EL29_PARCT</name>
<dbReference type="PANTHER" id="PTHR11579">
    <property type="entry name" value="PROTEIN-L-ISOASPARTATE O-METHYLTRANSFERASE"/>
    <property type="match status" value="1"/>
</dbReference>
<dbReference type="InterPro" id="IPR029063">
    <property type="entry name" value="SAM-dependent_MTases_sf"/>
</dbReference>
<dbReference type="GO" id="GO:0004719">
    <property type="term" value="F:protein-L-isoaspartate (D-aspartate) O-methyltransferase activity"/>
    <property type="evidence" value="ECO:0007669"/>
    <property type="project" value="InterPro"/>
</dbReference>
<evidence type="ECO:0000313" key="3">
    <source>
        <dbReference type="Proteomes" id="UP001152795"/>
    </source>
</evidence>
<dbReference type="SUPFAM" id="SSF53335">
    <property type="entry name" value="S-adenosyl-L-methionine-dependent methyltransferases"/>
    <property type="match status" value="1"/>
</dbReference>
<organism evidence="2 3">
    <name type="scientific">Paramuricea clavata</name>
    <name type="common">Red gorgonian</name>
    <name type="synonym">Violescent sea-whip</name>
    <dbReference type="NCBI Taxonomy" id="317549"/>
    <lineage>
        <taxon>Eukaryota</taxon>
        <taxon>Metazoa</taxon>
        <taxon>Cnidaria</taxon>
        <taxon>Anthozoa</taxon>
        <taxon>Octocorallia</taxon>
        <taxon>Malacalcyonacea</taxon>
        <taxon>Plexauridae</taxon>
        <taxon>Paramuricea</taxon>
    </lineage>
</organism>
<dbReference type="Pfam" id="PF01135">
    <property type="entry name" value="PCMT"/>
    <property type="match status" value="1"/>
</dbReference>
<dbReference type="GO" id="GO:0005737">
    <property type="term" value="C:cytoplasm"/>
    <property type="evidence" value="ECO:0007669"/>
    <property type="project" value="TreeGrafter"/>
</dbReference>
<sequence>MAWRSLSELNEDMVKNFKQMSIVSSKDVENAFLNVPRAAFLPEYLHDEAYADYPVRGDDHLHMSAPHMYATVLEALDLKEGMSFLNIGSGTGYFSMLVGYIVGSQGTNHGVELRANLVEHANECCEEFFMYFPKMKKQICYPQFIAGNCFHVDPTAHKYDRLYCGAACPRERFEFLLELIKPGGLIVVPSGNKLLKLERLIQTGVNENVVSDVCFESLVLPVDDEHFPKLRFASFKQKAKK</sequence>
<evidence type="ECO:0000256" key="1">
    <source>
        <dbReference type="ARBA" id="ARBA00005369"/>
    </source>
</evidence>
<evidence type="ECO:0000313" key="2">
    <source>
        <dbReference type="EMBL" id="CAB4012074.1"/>
    </source>
</evidence>
<dbReference type="OrthoDB" id="10257972at2759"/>
<dbReference type="InterPro" id="IPR000682">
    <property type="entry name" value="PCMT"/>
</dbReference>
<comment type="similarity">
    <text evidence="1">Belongs to the methyltransferase superfamily. L-isoaspartyl/D-aspartyl protein methyltransferase family.</text>
</comment>
<protein>
    <submittedName>
        <fullName evidence="2">-L-isoaspartate O-methyltransferase domain-containing 2-like</fullName>
    </submittedName>
</protein>
<dbReference type="EMBL" id="CACRXK020007369">
    <property type="protein sequence ID" value="CAB4012074.1"/>
    <property type="molecule type" value="Genomic_DNA"/>
</dbReference>
<dbReference type="AlphaFoldDB" id="A0A7D9EL29"/>
<comment type="caution">
    <text evidence="2">The sequence shown here is derived from an EMBL/GenBank/DDBJ whole genome shotgun (WGS) entry which is preliminary data.</text>
</comment>
<feature type="non-terminal residue" evidence="2">
    <location>
        <position position="241"/>
    </location>
</feature>
<dbReference type="Proteomes" id="UP001152795">
    <property type="component" value="Unassembled WGS sequence"/>
</dbReference>
<reference evidence="2" key="1">
    <citation type="submission" date="2020-04" db="EMBL/GenBank/DDBJ databases">
        <authorList>
            <person name="Alioto T."/>
            <person name="Alioto T."/>
            <person name="Gomez Garrido J."/>
        </authorList>
    </citation>
    <scope>NUCLEOTIDE SEQUENCE</scope>
    <source>
        <strain evidence="2">A484AB</strain>
    </source>
</reference>
<dbReference type="PANTHER" id="PTHR11579:SF9">
    <property type="entry name" value="PROTEIN-L-ISOASPARTATE O-METHYLTRANSFERASE"/>
    <property type="match status" value="1"/>
</dbReference>
<dbReference type="Gene3D" id="3.40.50.150">
    <property type="entry name" value="Vaccinia Virus protein VP39"/>
    <property type="match status" value="1"/>
</dbReference>
<proteinExistence type="inferred from homology"/>
<accession>A0A7D9EL29</accession>
<keyword evidence="3" id="KW-1185">Reference proteome</keyword>